<dbReference type="InterPro" id="IPR002860">
    <property type="entry name" value="BNR_rpt"/>
</dbReference>
<dbReference type="Pfam" id="PF02012">
    <property type="entry name" value="BNR"/>
    <property type="match status" value="1"/>
</dbReference>
<dbReference type="GO" id="GO:0015979">
    <property type="term" value="P:photosynthesis"/>
    <property type="evidence" value="ECO:0007669"/>
    <property type="project" value="UniProtKB-KW"/>
</dbReference>
<dbReference type="Gene3D" id="2.130.10.10">
    <property type="entry name" value="YVTN repeat-like/Quinoprotein amine dehydrogenase"/>
    <property type="match status" value="1"/>
</dbReference>
<name>A0A562V5L4_9BACT</name>
<protein>
    <submittedName>
        <fullName evidence="4">Photosystem II stability/assembly factor-like uncharacterized protein</fullName>
    </submittedName>
</protein>
<sequence length="358" mass="38006">MKSRTLLIALISIVLPLSMVLATVSFQDVLDTPAVKSTLAAKSLLIGATLAGKRIVAVGQRGHIVYSDDQGKNWTQAIVPVSSDLVAVHFPTPQKGWAVGHDGVVLHSADSGATWTRQFDGRAAAQALVNSYTDSAPPPTGKPATADTAILPDDIKKIADQGPDKPFLDVWFENETTGFIVGAFSLIFRTTDGGKSWIPWYDRIDNPKRFHLYSIRPVGGELFLTAEQGTVFKLDPKGERFKAIKTPYVGTFFGITGKSGALVAFGMRGNAFCSRDGGNRWQKVETGVTSGLMGGALTEDGRIVLVSQVGHVLVSGDNGASFSQIKINQPTPAAGVASIGGNTMALVGQRGVQVQEIK</sequence>
<dbReference type="InterPro" id="IPR028203">
    <property type="entry name" value="PSII_CF48-like_dom"/>
</dbReference>
<evidence type="ECO:0000313" key="4">
    <source>
        <dbReference type="EMBL" id="TWJ13068.1"/>
    </source>
</evidence>
<evidence type="ECO:0000256" key="1">
    <source>
        <dbReference type="ARBA" id="ARBA00022531"/>
    </source>
</evidence>
<evidence type="ECO:0000256" key="2">
    <source>
        <dbReference type="ARBA" id="ARBA00023276"/>
    </source>
</evidence>
<keyword evidence="2" id="KW-0604">Photosystem II</keyword>
<reference evidence="4 5" key="1">
    <citation type="submission" date="2019-07" db="EMBL/GenBank/DDBJ databases">
        <title>Genomic Encyclopedia of Archaeal and Bacterial Type Strains, Phase II (KMG-II): from individual species to whole genera.</title>
        <authorList>
            <person name="Goeker M."/>
        </authorList>
    </citation>
    <scope>NUCLEOTIDE SEQUENCE [LARGE SCALE GENOMIC DNA]</scope>
    <source>
        <strain evidence="4 5">ATCC BAA-1139</strain>
    </source>
</reference>
<comment type="caution">
    <text evidence="4">The sequence shown here is derived from an EMBL/GenBank/DDBJ whole genome shotgun (WGS) entry which is preliminary data.</text>
</comment>
<feature type="domain" description="Photosynthesis system II assembly factor Ycf48/Hcf136-like" evidence="3">
    <location>
        <begin position="165"/>
        <end position="310"/>
    </location>
</feature>
<evidence type="ECO:0000313" key="5">
    <source>
        <dbReference type="Proteomes" id="UP000319449"/>
    </source>
</evidence>
<accession>A0A562V5L4</accession>
<gene>
    <name evidence="4" type="ORF">JN12_03983</name>
</gene>
<dbReference type="GO" id="GO:0009523">
    <property type="term" value="C:photosystem II"/>
    <property type="evidence" value="ECO:0007669"/>
    <property type="project" value="UniProtKB-KW"/>
</dbReference>
<dbReference type="InterPro" id="IPR015943">
    <property type="entry name" value="WD40/YVTN_repeat-like_dom_sf"/>
</dbReference>
<dbReference type="EMBL" id="VLLN01000048">
    <property type="protein sequence ID" value="TWJ13068.1"/>
    <property type="molecule type" value="Genomic_DNA"/>
</dbReference>
<keyword evidence="5" id="KW-1185">Reference proteome</keyword>
<dbReference type="RefSeq" id="WP_145026159.1">
    <property type="nucleotide sequence ID" value="NZ_VLLN01000048.1"/>
</dbReference>
<dbReference type="PANTHER" id="PTHR47199:SF2">
    <property type="entry name" value="PHOTOSYSTEM II STABILITY_ASSEMBLY FACTOR HCF136, CHLOROPLASTIC"/>
    <property type="match status" value="1"/>
</dbReference>
<organism evidence="4 5">
    <name type="scientific">Geobacter argillaceus</name>
    <dbReference type="NCBI Taxonomy" id="345631"/>
    <lineage>
        <taxon>Bacteria</taxon>
        <taxon>Pseudomonadati</taxon>
        <taxon>Thermodesulfobacteriota</taxon>
        <taxon>Desulfuromonadia</taxon>
        <taxon>Geobacterales</taxon>
        <taxon>Geobacteraceae</taxon>
        <taxon>Geobacter</taxon>
    </lineage>
</organism>
<dbReference type="PANTHER" id="PTHR47199">
    <property type="entry name" value="PHOTOSYSTEM II STABILITY/ASSEMBLY FACTOR HCF136, CHLOROPLASTIC"/>
    <property type="match status" value="1"/>
</dbReference>
<proteinExistence type="predicted"/>
<evidence type="ECO:0000259" key="3">
    <source>
        <dbReference type="Pfam" id="PF14870"/>
    </source>
</evidence>
<dbReference type="AlphaFoldDB" id="A0A562V5L4"/>
<keyword evidence="1" id="KW-0602">Photosynthesis</keyword>
<dbReference type="Proteomes" id="UP000319449">
    <property type="component" value="Unassembled WGS sequence"/>
</dbReference>
<dbReference type="Pfam" id="PF14870">
    <property type="entry name" value="PSII_BNR"/>
    <property type="match status" value="1"/>
</dbReference>
<dbReference type="SUPFAM" id="SSF110296">
    <property type="entry name" value="Oligoxyloglucan reducing end-specific cellobiohydrolase"/>
    <property type="match status" value="1"/>
</dbReference>
<dbReference type="OrthoDB" id="8093255at2"/>